<proteinExistence type="predicted"/>
<keyword evidence="5" id="KW-1185">Reference proteome</keyword>
<dbReference type="Proteomes" id="UP000507245">
    <property type="component" value="Unassembled WGS sequence"/>
</dbReference>
<evidence type="ECO:0000313" key="3">
    <source>
        <dbReference type="EMBL" id="CAB4312799.1"/>
    </source>
</evidence>
<reference evidence="5" key="1">
    <citation type="journal article" date="2020" name="Genome Biol.">
        <title>Gamete binning: chromosome-level and haplotype-resolved genome assembly enabled by high-throughput single-cell sequencing of gamete genomes.</title>
        <authorList>
            <person name="Campoy J.A."/>
            <person name="Sun H."/>
            <person name="Goel M."/>
            <person name="Jiao W.-B."/>
            <person name="Folz-Donahue K."/>
            <person name="Wang N."/>
            <person name="Rubio M."/>
            <person name="Liu C."/>
            <person name="Kukat C."/>
            <person name="Ruiz D."/>
            <person name="Huettel B."/>
            <person name="Schneeberger K."/>
        </authorList>
    </citation>
    <scope>NUCLEOTIDE SEQUENCE [LARGE SCALE GENOMIC DNA]</scope>
    <source>
        <strain evidence="5">cv. Rojo Pasion</strain>
    </source>
</reference>
<name>A0A6J5V0H4_PRUAR</name>
<sequence length="59" mass="6572">MRFHTEAGKATNGGEHEATTSDGDTRVRVFGDREIIDDLLRNSHDGGDTCKWWIGLLRG</sequence>
<dbReference type="Proteomes" id="UP000507222">
    <property type="component" value="Unassembled WGS sequence"/>
</dbReference>
<protein>
    <submittedName>
        <fullName evidence="2">Uncharacterized protein</fullName>
    </submittedName>
</protein>
<reference evidence="2 4" key="2">
    <citation type="submission" date="2020-05" db="EMBL/GenBank/DDBJ databases">
        <authorList>
            <person name="Campoy J."/>
            <person name="Schneeberger K."/>
            <person name="Spophaly S."/>
        </authorList>
    </citation>
    <scope>NUCLEOTIDE SEQUENCE [LARGE SCALE GENOMIC DNA]</scope>
    <source>
        <strain evidence="2">PruArmRojPasFocal</strain>
    </source>
</reference>
<dbReference type="EMBL" id="CAEKKB010000006">
    <property type="protein sequence ID" value="CAB4312799.1"/>
    <property type="molecule type" value="Genomic_DNA"/>
</dbReference>
<evidence type="ECO:0000313" key="5">
    <source>
        <dbReference type="Proteomes" id="UP000507245"/>
    </source>
</evidence>
<evidence type="ECO:0000256" key="1">
    <source>
        <dbReference type="SAM" id="MobiDB-lite"/>
    </source>
</evidence>
<dbReference type="EMBL" id="CAEKDK010000006">
    <property type="protein sequence ID" value="CAB4282390.1"/>
    <property type="molecule type" value="Genomic_DNA"/>
</dbReference>
<evidence type="ECO:0000313" key="4">
    <source>
        <dbReference type="Proteomes" id="UP000507222"/>
    </source>
</evidence>
<gene>
    <name evidence="2" type="ORF">CURHAP_LOCUS35825</name>
    <name evidence="3" type="ORF">ORAREDHAP_LOCUS35442</name>
</gene>
<accession>A0A6J5V0H4</accession>
<organism evidence="2 4">
    <name type="scientific">Prunus armeniaca</name>
    <name type="common">Apricot</name>
    <name type="synonym">Armeniaca vulgaris</name>
    <dbReference type="NCBI Taxonomy" id="36596"/>
    <lineage>
        <taxon>Eukaryota</taxon>
        <taxon>Viridiplantae</taxon>
        <taxon>Streptophyta</taxon>
        <taxon>Embryophyta</taxon>
        <taxon>Tracheophyta</taxon>
        <taxon>Spermatophyta</taxon>
        <taxon>Magnoliopsida</taxon>
        <taxon>eudicotyledons</taxon>
        <taxon>Gunneridae</taxon>
        <taxon>Pentapetalae</taxon>
        <taxon>rosids</taxon>
        <taxon>fabids</taxon>
        <taxon>Rosales</taxon>
        <taxon>Rosaceae</taxon>
        <taxon>Amygdaloideae</taxon>
        <taxon>Amygdaleae</taxon>
        <taxon>Prunus</taxon>
    </lineage>
</organism>
<evidence type="ECO:0000313" key="2">
    <source>
        <dbReference type="EMBL" id="CAB4282390.1"/>
    </source>
</evidence>
<dbReference type="AlphaFoldDB" id="A0A6J5V0H4"/>
<feature type="compositionally biased region" description="Basic and acidic residues" evidence="1">
    <location>
        <begin position="14"/>
        <end position="26"/>
    </location>
</feature>
<feature type="region of interest" description="Disordered" evidence="1">
    <location>
        <begin position="1"/>
        <end position="26"/>
    </location>
</feature>